<keyword evidence="2" id="KW-1185">Reference proteome</keyword>
<protein>
    <submittedName>
        <fullName evidence="1">Predicted protein</fullName>
    </submittedName>
</protein>
<dbReference type="Proteomes" id="UP000001194">
    <property type="component" value="Unassembled WGS sequence"/>
</dbReference>
<proteinExistence type="predicted"/>
<dbReference type="RefSeq" id="XP_001882430.1">
    <property type="nucleotide sequence ID" value="XM_001882395.1"/>
</dbReference>
<reference evidence="1 2" key="1">
    <citation type="journal article" date="2008" name="Nature">
        <title>The genome of Laccaria bicolor provides insights into mycorrhizal symbiosis.</title>
        <authorList>
            <person name="Martin F."/>
            <person name="Aerts A."/>
            <person name="Ahren D."/>
            <person name="Brun A."/>
            <person name="Danchin E.G.J."/>
            <person name="Duchaussoy F."/>
            <person name="Gibon J."/>
            <person name="Kohler A."/>
            <person name="Lindquist E."/>
            <person name="Pereda V."/>
            <person name="Salamov A."/>
            <person name="Shapiro H.J."/>
            <person name="Wuyts J."/>
            <person name="Blaudez D."/>
            <person name="Buee M."/>
            <person name="Brokstein P."/>
            <person name="Canbaeck B."/>
            <person name="Cohen D."/>
            <person name="Courty P.E."/>
            <person name="Coutinho P.M."/>
            <person name="Delaruelle C."/>
            <person name="Detter J.C."/>
            <person name="Deveau A."/>
            <person name="DiFazio S."/>
            <person name="Duplessis S."/>
            <person name="Fraissinet-Tachet L."/>
            <person name="Lucic E."/>
            <person name="Frey-Klett P."/>
            <person name="Fourrey C."/>
            <person name="Feussner I."/>
            <person name="Gay G."/>
            <person name="Grimwood J."/>
            <person name="Hoegger P.J."/>
            <person name="Jain P."/>
            <person name="Kilaru S."/>
            <person name="Labbe J."/>
            <person name="Lin Y.C."/>
            <person name="Legue V."/>
            <person name="Le Tacon F."/>
            <person name="Marmeisse R."/>
            <person name="Melayah D."/>
            <person name="Montanini B."/>
            <person name="Muratet M."/>
            <person name="Nehls U."/>
            <person name="Niculita-Hirzel H."/>
            <person name="Oudot-Le Secq M.P."/>
            <person name="Peter M."/>
            <person name="Quesneville H."/>
            <person name="Rajashekar B."/>
            <person name="Reich M."/>
            <person name="Rouhier N."/>
            <person name="Schmutz J."/>
            <person name="Yin T."/>
            <person name="Chalot M."/>
            <person name="Henrissat B."/>
            <person name="Kuees U."/>
            <person name="Lucas S."/>
            <person name="Van de Peer Y."/>
            <person name="Podila G.K."/>
            <person name="Polle A."/>
            <person name="Pukkila P.J."/>
            <person name="Richardson P.M."/>
            <person name="Rouze P."/>
            <person name="Sanders I.R."/>
            <person name="Stajich J.E."/>
            <person name="Tunlid A."/>
            <person name="Tuskan G."/>
            <person name="Grigoriev I.V."/>
        </authorList>
    </citation>
    <scope>NUCLEOTIDE SEQUENCE [LARGE SCALE GENOMIC DNA]</scope>
    <source>
        <strain evidence="2">S238N-H82 / ATCC MYA-4686</strain>
    </source>
</reference>
<organism evidence="2">
    <name type="scientific">Laccaria bicolor (strain S238N-H82 / ATCC MYA-4686)</name>
    <name type="common">Bicoloured deceiver</name>
    <name type="synonym">Laccaria laccata var. bicolor</name>
    <dbReference type="NCBI Taxonomy" id="486041"/>
    <lineage>
        <taxon>Eukaryota</taxon>
        <taxon>Fungi</taxon>
        <taxon>Dikarya</taxon>
        <taxon>Basidiomycota</taxon>
        <taxon>Agaricomycotina</taxon>
        <taxon>Agaricomycetes</taxon>
        <taxon>Agaricomycetidae</taxon>
        <taxon>Agaricales</taxon>
        <taxon>Agaricineae</taxon>
        <taxon>Hydnangiaceae</taxon>
        <taxon>Laccaria</taxon>
    </lineage>
</organism>
<name>B0DEM4_LACBS</name>
<gene>
    <name evidence="1" type="ORF">LACBIDRAFT_299394</name>
</gene>
<evidence type="ECO:0000313" key="2">
    <source>
        <dbReference type="Proteomes" id="UP000001194"/>
    </source>
</evidence>
<sequence length="69" mass="8058">MKAFSTPGLESFLPTLLTHSNQHLRLVLWQAFCSLVTPCQIRNPQSHIPLLFVHRLRPLQGHLLRFLTW</sequence>
<accession>B0DEM4</accession>
<dbReference type="HOGENOM" id="CLU_2776350_0_0_1"/>
<dbReference type="EMBL" id="DS547106">
    <property type="protein sequence ID" value="EDR07057.1"/>
    <property type="molecule type" value="Genomic_DNA"/>
</dbReference>
<dbReference type="AlphaFoldDB" id="B0DEM4"/>
<dbReference type="GeneID" id="6077927"/>
<dbReference type="InParanoid" id="B0DEM4"/>
<dbReference type="KEGG" id="lbc:LACBIDRAFT_299394"/>
<evidence type="ECO:0000313" key="1">
    <source>
        <dbReference type="EMBL" id="EDR07057.1"/>
    </source>
</evidence>